<keyword evidence="1" id="KW-0732">Signal</keyword>
<dbReference type="InterPro" id="IPR029062">
    <property type="entry name" value="Class_I_gatase-like"/>
</dbReference>
<organism evidence="2 3">
    <name type="scientific">Flavobacterium suncheonense GH29-5 = DSM 17707</name>
    <dbReference type="NCBI Taxonomy" id="1121899"/>
    <lineage>
        <taxon>Bacteria</taxon>
        <taxon>Pseudomonadati</taxon>
        <taxon>Bacteroidota</taxon>
        <taxon>Flavobacteriia</taxon>
        <taxon>Flavobacteriales</taxon>
        <taxon>Flavobacteriaceae</taxon>
        <taxon>Flavobacterium</taxon>
    </lineage>
</organism>
<dbReference type="Gene3D" id="3.40.50.10320">
    <property type="entry name" value="LmbE-like"/>
    <property type="match status" value="1"/>
</dbReference>
<dbReference type="Proteomes" id="UP000030121">
    <property type="component" value="Unassembled WGS sequence"/>
</dbReference>
<evidence type="ECO:0000313" key="2">
    <source>
        <dbReference type="EMBL" id="KGO90733.1"/>
    </source>
</evidence>
<dbReference type="EMBL" id="JRLW01000001">
    <property type="protein sequence ID" value="KGO90733.1"/>
    <property type="molecule type" value="Genomic_DNA"/>
</dbReference>
<dbReference type="eggNOG" id="COG2120">
    <property type="taxonomic scope" value="Bacteria"/>
</dbReference>
<evidence type="ECO:0000256" key="1">
    <source>
        <dbReference type="SAM" id="SignalP"/>
    </source>
</evidence>
<sequence length="830" mass="94024">MKKLGLLFSIFTLLFITNLTFAQQPQKWSASDIYHQIEKLNFLGSVLYVAAHPDDENTKLISYFANETKARTAYLSLTRGDGGQNLIGTERKEMLGVLRTQELLAARRIDGGEQLFSRAYDFGYSKEPNETFAIWGKEQVLHDVVLAIRKFKPDVIINRFNHRTPGTTHGHHTASAMLSMEAFDLSADKNSYPNQLKEFGLWQPKRIFFNTSWWFYGSEENFKKADKTNLFSINTGVFFPLKGKSNGEIAALSRSQHQCQGFGTTGTRGDEIEYLEFLKGDMPKEKANLFEGINTTWTRVKGGEAIGKILTDIQNHFNFNNPSVHLPKLAEAYHLISELEDSHWRDIKKKELEQIIMASCGLYLEAVAAQQNTTPGSEIGIKLEAVNRSIQDVEILSVEYLGQPLINPMALENNKVYKNEATIRIPSDTPYTTPYWLNERENPGLFSVNDLRQIGKPESDKVQLHWKLKICEVTFDFTKDIVYKFNDNAKGETYQPFDILPEVTTEIVNNVRLFTGKQKQQVAVKVRSGKDNAKGHLLLDLPADWKVTPTAIPFELDKKGTEKTVTFEVTPPSYETEAIVKSFAVIDGKKLDKKLITIDYSHIPLQKILMPSEARFNKVVIQTRGKNIGYIMGAGDEVPENLRQMDYNVTLLSPEKITPENLKQFDALILGIRAFNVVEELKFKQNTLFDYVQNGGTMIVQYNTSSNLVTKNVAPFDLQLSNDRVTQEDAAITFLNPKHKVLSFPNKITEQDFDCWTQEQGLYYPKSWAKEFTPIIASSDKGEEPKNGALLIAKYGKGHYIYTGLSFFRQLPEGVPGAYRIMANLIAAGK</sequence>
<dbReference type="InterPro" id="IPR003737">
    <property type="entry name" value="GlcNAc_PI_deacetylase-related"/>
</dbReference>
<dbReference type="SUPFAM" id="SSF102588">
    <property type="entry name" value="LmbE-like"/>
    <property type="match status" value="1"/>
</dbReference>
<proteinExistence type="predicted"/>
<protein>
    <submittedName>
        <fullName evidence="2">LmbE family protein</fullName>
    </submittedName>
</protein>
<gene>
    <name evidence="2" type="ORF">Q764_01015</name>
</gene>
<dbReference type="STRING" id="1121899.GCA_000430025_01075"/>
<dbReference type="OrthoDB" id="9759749at2"/>
<name>A0A0A2MH15_9FLAO</name>
<dbReference type="InterPro" id="IPR024078">
    <property type="entry name" value="LmbE-like_dom_sf"/>
</dbReference>
<comment type="caution">
    <text evidence="2">The sequence shown here is derived from an EMBL/GenBank/DDBJ whole genome shotgun (WGS) entry which is preliminary data.</text>
</comment>
<feature type="chain" id="PRO_5001992175" evidence="1">
    <location>
        <begin position="23"/>
        <end position="830"/>
    </location>
</feature>
<accession>A0A0A2MH15</accession>
<dbReference type="AlphaFoldDB" id="A0A0A2MH15"/>
<dbReference type="Pfam" id="PF02585">
    <property type="entry name" value="PIG-L"/>
    <property type="match status" value="1"/>
</dbReference>
<feature type="signal peptide" evidence="1">
    <location>
        <begin position="1"/>
        <end position="22"/>
    </location>
</feature>
<keyword evidence="3" id="KW-1185">Reference proteome</keyword>
<dbReference type="SUPFAM" id="SSF52317">
    <property type="entry name" value="Class I glutamine amidotransferase-like"/>
    <property type="match status" value="1"/>
</dbReference>
<reference evidence="2 3" key="1">
    <citation type="submission" date="2013-09" db="EMBL/GenBank/DDBJ databases">
        <authorList>
            <person name="Zeng Z."/>
            <person name="Chen C."/>
        </authorList>
    </citation>
    <scope>NUCLEOTIDE SEQUENCE [LARGE SCALE GENOMIC DNA]</scope>
    <source>
        <strain evidence="2 3">GH29-5</strain>
    </source>
</reference>
<evidence type="ECO:0000313" key="3">
    <source>
        <dbReference type="Proteomes" id="UP000030121"/>
    </source>
</evidence>